<evidence type="ECO:0000313" key="2">
    <source>
        <dbReference type="Proteomes" id="UP000054843"/>
    </source>
</evidence>
<comment type="caution">
    <text evidence="1">The sequence shown here is derived from an EMBL/GenBank/DDBJ whole genome shotgun (WGS) entry which is preliminary data.</text>
</comment>
<organism evidence="1 2">
    <name type="scientific">Trichinella papuae</name>
    <dbReference type="NCBI Taxonomy" id="268474"/>
    <lineage>
        <taxon>Eukaryota</taxon>
        <taxon>Metazoa</taxon>
        <taxon>Ecdysozoa</taxon>
        <taxon>Nematoda</taxon>
        <taxon>Enoplea</taxon>
        <taxon>Dorylaimia</taxon>
        <taxon>Trichinellida</taxon>
        <taxon>Trichinellidae</taxon>
        <taxon>Trichinella</taxon>
    </lineage>
</organism>
<dbReference type="Proteomes" id="UP000054843">
    <property type="component" value="Unassembled WGS sequence"/>
</dbReference>
<gene>
    <name evidence="1" type="ORF">T10_12179</name>
</gene>
<dbReference type="AlphaFoldDB" id="A0A0V1LZH2"/>
<sequence>MLRLVAKQAFTCKLFSSKRLFVSEIKFHLSRPFLNFEISNSDMPRRVLTN</sequence>
<dbReference type="EMBL" id="JYDO01000794">
    <property type="protein sequence ID" value="KRZ64764.1"/>
    <property type="molecule type" value="Genomic_DNA"/>
</dbReference>
<reference evidence="1 2" key="1">
    <citation type="submission" date="2015-01" db="EMBL/GenBank/DDBJ databases">
        <title>Evolution of Trichinella species and genotypes.</title>
        <authorList>
            <person name="Korhonen P.K."/>
            <person name="Edoardo P."/>
            <person name="Giuseppe L.R."/>
            <person name="Gasser R.B."/>
        </authorList>
    </citation>
    <scope>NUCLEOTIDE SEQUENCE [LARGE SCALE GENOMIC DNA]</scope>
    <source>
        <strain evidence="1">ISS1980</strain>
    </source>
</reference>
<protein>
    <submittedName>
        <fullName evidence="1">Uncharacterized protein</fullName>
    </submittedName>
</protein>
<evidence type="ECO:0000313" key="1">
    <source>
        <dbReference type="EMBL" id="KRZ64764.1"/>
    </source>
</evidence>
<proteinExistence type="predicted"/>
<name>A0A0V1LZH2_9BILA</name>
<accession>A0A0V1LZH2</accession>
<keyword evidence="2" id="KW-1185">Reference proteome</keyword>